<dbReference type="HOGENOM" id="CLU_2127948_0_0_2"/>
<evidence type="ECO:0000313" key="1">
    <source>
        <dbReference type="EMBL" id="ACP47994.1"/>
    </source>
</evidence>
<sequence length="113" mass="13491">MRDPGRINYLEFLLGKLGSFYNFSNESRKLGSKDKCLYCLLNNFPKFNKRIRLAYRFNNLFAEFIHMKTGKDGEYYYAELSKDEVIKLKEIVEKKAKERTNVRKPSYETRSPK</sequence>
<gene>
    <name evidence="1" type="ordered locus">YN1551_0872</name>
</gene>
<accession>C3NF98</accession>
<organism evidence="1 2">
    <name type="scientific">Saccharolobus islandicus (strain Y.N.15.51 / Yellowstone #2)</name>
    <name type="common">Sulfolobus islandicus</name>
    <dbReference type="NCBI Taxonomy" id="419942"/>
    <lineage>
        <taxon>Archaea</taxon>
        <taxon>Thermoproteota</taxon>
        <taxon>Thermoprotei</taxon>
        <taxon>Sulfolobales</taxon>
        <taxon>Sulfolobaceae</taxon>
        <taxon>Saccharolobus</taxon>
    </lineage>
</organism>
<name>C3NF98_SACI1</name>
<dbReference type="EMBL" id="CP001404">
    <property type="protein sequence ID" value="ACP47994.1"/>
    <property type="molecule type" value="Genomic_DNA"/>
</dbReference>
<protein>
    <submittedName>
        <fullName evidence="1">Uncharacterized protein</fullName>
    </submittedName>
</protein>
<evidence type="ECO:0000313" key="2">
    <source>
        <dbReference type="Proteomes" id="UP000006818"/>
    </source>
</evidence>
<dbReference type="KEGG" id="sin:YN1551_0872"/>
<proteinExistence type="predicted"/>
<reference evidence="1 2" key="1">
    <citation type="journal article" date="2009" name="Proc. Natl. Acad. Sci. U.S.A.">
        <title>Biogeography of the Sulfolobus islandicus pan-genome.</title>
        <authorList>
            <person name="Reno M.L."/>
            <person name="Held N.L."/>
            <person name="Fields C.J."/>
            <person name="Burke P.V."/>
            <person name="Whitaker R.J."/>
        </authorList>
    </citation>
    <scope>NUCLEOTIDE SEQUENCE [LARGE SCALE GENOMIC DNA]</scope>
    <source>
        <strain evidence="2">Y.N.15.51 / Yellowstone #2</strain>
    </source>
</reference>
<dbReference type="Proteomes" id="UP000006818">
    <property type="component" value="Chromosome"/>
</dbReference>
<dbReference type="AlphaFoldDB" id="C3NF98"/>